<name>A0A4R6E365_SCAGO</name>
<evidence type="ECO:0000259" key="3">
    <source>
        <dbReference type="Pfam" id="PF23536"/>
    </source>
</evidence>
<feature type="domain" description="TraK C-terminal" evidence="3">
    <location>
        <begin position="135"/>
        <end position="237"/>
    </location>
</feature>
<protein>
    <submittedName>
        <fullName evidence="4">Conjugal transfer pilus assembly protein TraK</fullName>
    </submittedName>
</protein>
<dbReference type="RefSeq" id="WP_133462097.1">
    <property type="nucleotide sequence ID" value="NZ_SNVX01000018.1"/>
</dbReference>
<comment type="caution">
    <text evidence="4">The sequence shown here is derived from an EMBL/GenBank/DDBJ whole genome shotgun (WGS) entry which is preliminary data.</text>
</comment>
<sequence>MKNKLLAGALFLVPSLIPFSAGATLHPVTLNFVQGSQFTLAVSSTNPNLFFIPGDRITAISGPAGAMTGKRQTESGGVIFSTTRKKPFTLYLETEQGKTLSVAATPAAGQGRVYQLVNNEPVATGARPDNGDRASPYESLLVAANRAASTGTAPDGYGRVAPLSRPFNLPAGLQLTGSDAWANGQLRIDVYRVENMASYGLALKEQHFWVPGVRSVMFDTQARALMPRTTMRVFVVRALAEVN</sequence>
<reference evidence="4 5" key="1">
    <citation type="submission" date="2019-03" db="EMBL/GenBank/DDBJ databases">
        <title>Genomic analyses of the natural microbiome of Caenorhabditis elegans.</title>
        <authorList>
            <person name="Samuel B."/>
        </authorList>
    </citation>
    <scope>NUCLEOTIDE SEQUENCE [LARGE SCALE GENOMIC DNA]</scope>
    <source>
        <strain evidence="4 5">BIGb0156</strain>
    </source>
</reference>
<gene>
    <name evidence="4" type="ORF">EC847_11828</name>
</gene>
<dbReference type="Pfam" id="PF06586">
    <property type="entry name" value="TraK_N"/>
    <property type="match status" value="1"/>
</dbReference>
<dbReference type="EMBL" id="SNVX01000018">
    <property type="protein sequence ID" value="TDN51499.1"/>
    <property type="molecule type" value="Genomic_DNA"/>
</dbReference>
<keyword evidence="5" id="KW-1185">Reference proteome</keyword>
<dbReference type="Proteomes" id="UP000295530">
    <property type="component" value="Unassembled WGS sequence"/>
</dbReference>
<feature type="domain" description="TraK N-terminal" evidence="2">
    <location>
        <begin position="35"/>
        <end position="120"/>
    </location>
</feature>
<dbReference type="InterPro" id="IPR055397">
    <property type="entry name" value="TraK_C"/>
</dbReference>
<evidence type="ECO:0000313" key="4">
    <source>
        <dbReference type="EMBL" id="TDN51499.1"/>
    </source>
</evidence>
<keyword evidence="1" id="KW-0732">Signal</keyword>
<organism evidence="4 5">
    <name type="scientific">Scandinavium goeteborgense</name>
    <dbReference type="NCBI Taxonomy" id="1851514"/>
    <lineage>
        <taxon>Bacteria</taxon>
        <taxon>Pseudomonadati</taxon>
        <taxon>Pseudomonadota</taxon>
        <taxon>Gammaproteobacteria</taxon>
        <taxon>Enterobacterales</taxon>
        <taxon>Enterobacteriaceae</taxon>
        <taxon>Scandinavium</taxon>
    </lineage>
</organism>
<dbReference type="Pfam" id="PF23536">
    <property type="entry name" value="TraK_C"/>
    <property type="match status" value="1"/>
</dbReference>
<evidence type="ECO:0000259" key="2">
    <source>
        <dbReference type="Pfam" id="PF06586"/>
    </source>
</evidence>
<feature type="chain" id="PRO_5021011262" evidence="1">
    <location>
        <begin position="24"/>
        <end position="243"/>
    </location>
</feature>
<dbReference type="NCBIfam" id="TIGR02756">
    <property type="entry name" value="TraK_Ftype"/>
    <property type="match status" value="1"/>
</dbReference>
<evidence type="ECO:0000256" key="1">
    <source>
        <dbReference type="SAM" id="SignalP"/>
    </source>
</evidence>
<dbReference type="AlphaFoldDB" id="A0A4R6E365"/>
<evidence type="ECO:0000313" key="5">
    <source>
        <dbReference type="Proteomes" id="UP000295530"/>
    </source>
</evidence>
<feature type="signal peptide" evidence="1">
    <location>
        <begin position="1"/>
        <end position="23"/>
    </location>
</feature>
<dbReference type="OrthoDB" id="5640081at2"/>
<dbReference type="InterPro" id="IPR014126">
    <property type="entry name" value="TraK_Ftype"/>
</dbReference>
<accession>A0A4R6E365</accession>
<proteinExistence type="predicted"/>
<dbReference type="InterPro" id="IPR010563">
    <property type="entry name" value="TraK_N"/>
</dbReference>